<keyword evidence="2" id="KW-1185">Reference proteome</keyword>
<dbReference type="AlphaFoldDB" id="A0A7J7FXI1"/>
<proteinExistence type="predicted"/>
<sequence length="55" mass="6605">MDFLYKPWCLAGLFKSREVRGRRDSCIGPIRVCHVCKEWKSIQLPRLKRHFDRTA</sequence>
<comment type="caution">
    <text evidence="1">The sequence shown here is derived from an EMBL/GenBank/DDBJ whole genome shotgun (WGS) entry which is preliminary data.</text>
</comment>
<reference evidence="2" key="1">
    <citation type="journal article" date="2020" name="Nat. Commun.">
        <title>Genome assembly of wild tea tree DASZ reveals pedigree and selection history of tea varieties.</title>
        <authorList>
            <person name="Zhang W."/>
            <person name="Zhang Y."/>
            <person name="Qiu H."/>
            <person name="Guo Y."/>
            <person name="Wan H."/>
            <person name="Zhang X."/>
            <person name="Scossa F."/>
            <person name="Alseekh S."/>
            <person name="Zhang Q."/>
            <person name="Wang P."/>
            <person name="Xu L."/>
            <person name="Schmidt M.H."/>
            <person name="Jia X."/>
            <person name="Li D."/>
            <person name="Zhu A."/>
            <person name="Guo F."/>
            <person name="Chen W."/>
            <person name="Ni D."/>
            <person name="Usadel B."/>
            <person name="Fernie A.R."/>
            <person name="Wen W."/>
        </authorList>
    </citation>
    <scope>NUCLEOTIDE SEQUENCE [LARGE SCALE GENOMIC DNA]</scope>
    <source>
        <strain evidence="2">cv. G240</strain>
    </source>
</reference>
<reference evidence="1 2" key="2">
    <citation type="submission" date="2020-07" db="EMBL/GenBank/DDBJ databases">
        <title>Genome assembly of wild tea tree DASZ reveals pedigree and selection history of tea varieties.</title>
        <authorList>
            <person name="Zhang W."/>
        </authorList>
    </citation>
    <scope>NUCLEOTIDE SEQUENCE [LARGE SCALE GENOMIC DNA]</scope>
    <source>
        <strain evidence="2">cv. G240</strain>
        <tissue evidence="1">Leaf</tissue>
    </source>
</reference>
<dbReference type="EMBL" id="JACBKZ010000014">
    <property type="protein sequence ID" value="KAF5932318.1"/>
    <property type="molecule type" value="Genomic_DNA"/>
</dbReference>
<protein>
    <submittedName>
        <fullName evidence="1">Uncharacterized protein</fullName>
    </submittedName>
</protein>
<gene>
    <name evidence="1" type="ORF">HYC85_028489</name>
</gene>
<evidence type="ECO:0000313" key="1">
    <source>
        <dbReference type="EMBL" id="KAF5932318.1"/>
    </source>
</evidence>
<organism evidence="1 2">
    <name type="scientific">Camellia sinensis</name>
    <name type="common">Tea plant</name>
    <name type="synonym">Thea sinensis</name>
    <dbReference type="NCBI Taxonomy" id="4442"/>
    <lineage>
        <taxon>Eukaryota</taxon>
        <taxon>Viridiplantae</taxon>
        <taxon>Streptophyta</taxon>
        <taxon>Embryophyta</taxon>
        <taxon>Tracheophyta</taxon>
        <taxon>Spermatophyta</taxon>
        <taxon>Magnoliopsida</taxon>
        <taxon>eudicotyledons</taxon>
        <taxon>Gunneridae</taxon>
        <taxon>Pentapetalae</taxon>
        <taxon>asterids</taxon>
        <taxon>Ericales</taxon>
        <taxon>Theaceae</taxon>
        <taxon>Camellia</taxon>
    </lineage>
</organism>
<evidence type="ECO:0000313" key="2">
    <source>
        <dbReference type="Proteomes" id="UP000593564"/>
    </source>
</evidence>
<dbReference type="Proteomes" id="UP000593564">
    <property type="component" value="Unassembled WGS sequence"/>
</dbReference>
<accession>A0A7J7FXI1</accession>
<name>A0A7J7FXI1_CAMSI</name>